<reference evidence="2" key="1">
    <citation type="submission" date="2021-03" db="EMBL/GenBank/DDBJ databases">
        <authorList>
            <person name="Tran Van P."/>
        </authorList>
    </citation>
    <scope>NUCLEOTIDE SEQUENCE</scope>
</reference>
<accession>A0ABN7NRW9</accession>
<comment type="caution">
    <text evidence="2">The sequence shown here is derived from an EMBL/GenBank/DDBJ whole genome shotgun (WGS) entry which is preliminary data.</text>
</comment>
<dbReference type="EMBL" id="CAJPIN010002808">
    <property type="protein sequence ID" value="CAG2055706.1"/>
    <property type="molecule type" value="Genomic_DNA"/>
</dbReference>
<proteinExistence type="predicted"/>
<gene>
    <name evidence="2" type="ORF">TPAB3V08_LOCUS2706</name>
</gene>
<feature type="region of interest" description="Disordered" evidence="1">
    <location>
        <begin position="1"/>
        <end position="21"/>
    </location>
</feature>
<evidence type="ECO:0000313" key="2">
    <source>
        <dbReference type="EMBL" id="CAG2055706.1"/>
    </source>
</evidence>
<feature type="region of interest" description="Disordered" evidence="1">
    <location>
        <begin position="161"/>
        <end position="184"/>
    </location>
</feature>
<sequence length="390" mass="43835">MFRRNEDAVPGLSEEEAQTISGASPVAKRSCVERRGESAECFADRIKKIIVSTYGLGDEPVQNEVIRFETDQRSLDAFLSGLVGEIGHKFMLWGRRGTRKVLRVVMKVPKKFGGLSGWRIGPFQILEVLSKVAVRIQLPYRSIIVNVGKLKLSVLRNPRPVLSTNPEAQPRGRPRKTPINQELHKKQKSRSLVNAIHVGDLHVIVNVPLLTREGIFEQYNIHTIPVAWNKMGTYIEFDLEETLEGSSYLYTQLLLRSSDDPVYQSSHTHGLLDQIMQLADIELEAHRVLLPVRELGRLNLEEVNPHLRAGRVENHLGKADLDLNLDLPVLGGLAQHDWRVSQLRHRGGPAQRLLAPQLTTLAPNTAFLGRLLDTTAFELLRESAPVALSW</sequence>
<evidence type="ECO:0000256" key="1">
    <source>
        <dbReference type="SAM" id="MobiDB-lite"/>
    </source>
</evidence>
<organism evidence="2 3">
    <name type="scientific">Timema podura</name>
    <name type="common">Walking stick</name>
    <dbReference type="NCBI Taxonomy" id="61482"/>
    <lineage>
        <taxon>Eukaryota</taxon>
        <taxon>Metazoa</taxon>
        <taxon>Ecdysozoa</taxon>
        <taxon>Arthropoda</taxon>
        <taxon>Hexapoda</taxon>
        <taxon>Insecta</taxon>
        <taxon>Pterygota</taxon>
        <taxon>Neoptera</taxon>
        <taxon>Polyneoptera</taxon>
        <taxon>Phasmatodea</taxon>
        <taxon>Timematodea</taxon>
        <taxon>Timematoidea</taxon>
        <taxon>Timematidae</taxon>
        <taxon>Timema</taxon>
    </lineage>
</organism>
<keyword evidence="3" id="KW-1185">Reference proteome</keyword>
<name>A0ABN7NRW9_TIMPD</name>
<protein>
    <submittedName>
        <fullName evidence="2">Uncharacterized protein</fullName>
    </submittedName>
</protein>
<evidence type="ECO:0000313" key="3">
    <source>
        <dbReference type="Proteomes" id="UP001153148"/>
    </source>
</evidence>
<dbReference type="Proteomes" id="UP001153148">
    <property type="component" value="Unassembled WGS sequence"/>
</dbReference>